<gene>
    <name evidence="2" type="ORF">Prum_056930</name>
</gene>
<evidence type="ECO:0000313" key="2">
    <source>
        <dbReference type="EMBL" id="GFJ92051.1"/>
    </source>
</evidence>
<dbReference type="AlphaFoldDB" id="A0A6V8LBA5"/>
<dbReference type="Gene3D" id="3.40.50.720">
    <property type="entry name" value="NAD(P)-binding Rossmann-like Domain"/>
    <property type="match status" value="1"/>
</dbReference>
<dbReference type="InterPro" id="IPR050177">
    <property type="entry name" value="Lipid_A_modif_metabolic_enz"/>
</dbReference>
<keyword evidence="3" id="KW-1185">Reference proteome</keyword>
<protein>
    <recommendedName>
        <fullName evidence="1">NAD-dependent epimerase/dehydratase domain-containing protein</fullName>
    </recommendedName>
</protein>
<dbReference type="InterPro" id="IPR001509">
    <property type="entry name" value="Epimerase_deHydtase"/>
</dbReference>
<dbReference type="InterPro" id="IPR036291">
    <property type="entry name" value="NAD(P)-bd_dom_sf"/>
</dbReference>
<reference evidence="2 3" key="2">
    <citation type="submission" date="2020-03" db="EMBL/GenBank/DDBJ databases">
        <authorList>
            <person name="Ichikawa N."/>
            <person name="Kimura A."/>
            <person name="Kitahashi Y."/>
            <person name="Uohara A."/>
        </authorList>
    </citation>
    <scope>NUCLEOTIDE SEQUENCE [LARGE SCALE GENOMIC DNA]</scope>
    <source>
        <strain evidence="2 3">NBRC 108638</strain>
    </source>
</reference>
<feature type="domain" description="NAD-dependent epimerase/dehydratase" evidence="1">
    <location>
        <begin position="4"/>
        <end position="217"/>
    </location>
</feature>
<organism evidence="2 3">
    <name type="scientific">Phytohabitans rumicis</name>
    <dbReference type="NCBI Taxonomy" id="1076125"/>
    <lineage>
        <taxon>Bacteria</taxon>
        <taxon>Bacillati</taxon>
        <taxon>Actinomycetota</taxon>
        <taxon>Actinomycetes</taxon>
        <taxon>Micromonosporales</taxon>
        <taxon>Micromonosporaceae</taxon>
    </lineage>
</organism>
<evidence type="ECO:0000259" key="1">
    <source>
        <dbReference type="Pfam" id="PF01370"/>
    </source>
</evidence>
<dbReference type="PANTHER" id="PTHR43245">
    <property type="entry name" value="BIFUNCTIONAL POLYMYXIN RESISTANCE PROTEIN ARNA"/>
    <property type="match status" value="1"/>
</dbReference>
<accession>A0A6V8LBA5</accession>
<name>A0A6V8LBA5_9ACTN</name>
<comment type="caution">
    <text evidence="2">The sequence shown here is derived from an EMBL/GenBank/DDBJ whole genome shotgun (WGS) entry which is preliminary data.</text>
</comment>
<reference evidence="2 3" key="1">
    <citation type="submission" date="2020-03" db="EMBL/GenBank/DDBJ databases">
        <title>Whole genome shotgun sequence of Phytohabitans rumicis NBRC 108638.</title>
        <authorList>
            <person name="Komaki H."/>
            <person name="Tamura T."/>
        </authorList>
    </citation>
    <scope>NUCLEOTIDE SEQUENCE [LARGE SCALE GENOMIC DNA]</scope>
    <source>
        <strain evidence="2 3">NBRC 108638</strain>
    </source>
</reference>
<dbReference type="RefSeq" id="WP_173079009.1">
    <property type="nucleotide sequence ID" value="NZ_BAABJB010000023.1"/>
</dbReference>
<sequence>MRTLITGATGRVGSRYARHQLDLHQQVRVLVRDEEQVDPWWNGGAEVVVGDLRDPGVAKQAVNGVDAVVHLAAAFRGVPDDEAYAVNRDAAVALAHAGLDAGISRLVFASTNLVYGAGCGRPAQEGDEPRPAGAYPESKAAAEAELLRLHREHGLPVRIARLAFVYGDADPRLAESLRWARRWAPHRRLHLVHHADVAQALDRIGTATGADGQIFNVADDVPVTALELLRANREEPDEGAAERALDDPWAGIVDTSRIRTELGYRPLFPTLHAAHAAGAL</sequence>
<dbReference type="Proteomes" id="UP000482960">
    <property type="component" value="Unassembled WGS sequence"/>
</dbReference>
<dbReference type="EMBL" id="BLPG01000001">
    <property type="protein sequence ID" value="GFJ92051.1"/>
    <property type="molecule type" value="Genomic_DNA"/>
</dbReference>
<proteinExistence type="predicted"/>
<evidence type="ECO:0000313" key="3">
    <source>
        <dbReference type="Proteomes" id="UP000482960"/>
    </source>
</evidence>
<dbReference type="SUPFAM" id="SSF51735">
    <property type="entry name" value="NAD(P)-binding Rossmann-fold domains"/>
    <property type="match status" value="1"/>
</dbReference>
<dbReference type="Pfam" id="PF01370">
    <property type="entry name" value="Epimerase"/>
    <property type="match status" value="1"/>
</dbReference>